<feature type="transmembrane region" description="Helical" evidence="6">
    <location>
        <begin position="392"/>
        <end position="412"/>
    </location>
</feature>
<keyword evidence="3 4" id="KW-0472">Membrane</keyword>
<evidence type="ECO:0000256" key="6">
    <source>
        <dbReference type="SAM" id="Phobius"/>
    </source>
</evidence>
<evidence type="ECO:0000256" key="2">
    <source>
        <dbReference type="ARBA" id="ARBA00005278"/>
    </source>
</evidence>
<dbReference type="EMBL" id="CP018866">
    <property type="protein sequence ID" value="AST93772.1"/>
    <property type="molecule type" value="Genomic_DNA"/>
</dbReference>
<dbReference type="STRING" id="1314751.GCA_001591425_04917"/>
<keyword evidence="6" id="KW-1133">Transmembrane helix</keyword>
<dbReference type="InterPro" id="IPR050768">
    <property type="entry name" value="UPF0353/GerABKA_families"/>
</dbReference>
<evidence type="ECO:0000256" key="3">
    <source>
        <dbReference type="ARBA" id="ARBA00023136"/>
    </source>
</evidence>
<dbReference type="AlphaFoldDB" id="A0A223KWD0"/>
<sequence length="537" mass="59804">MKKPIPLSSLLKKKIEEEQEDNKEAVEVTDETSELYKDLTSNIEKIKQLLGKSNDITFRELTITQKPFTQGTAVFINNIVDEQIVNEHVLEAIIQYPFEKELEKENLFSILEKETLSVLDVNVLNRWDDIANEIVSGHTVIFVNGINEVVSCKTNGGNYRSIEEPSTEVTVRGPKEGFVESLPINISLVRRKIKSPDLQVEKKKLGKITKTNIAVLYLKSVANEKIVQEVMARLNRIEIDSILSSANIEELVQDGTFTPFPTVFNTERPDIVSSELMEGRVAIIVEGTPFVLIVPTSFPQFFKSAEDYYQRFDIASLIRILRYIAFTISLLGPSIYIALITFHQDLIPTTLLINLAAQREGIPFPALIEAFIMELTFEVLREAGIRMPRAIGQAVSIVGALVIGQAAVQAGIVSASMVIVVALTGIASFTTPSYNLAIAARMLRFFMMLVAATFGLYGVMMGIIVIVAHICSLRSFGVPYLYPIAPFSLTGQADGLIRAPLWWMKNRPHLISRGRTKNMPKDLHPTPTTKGDTNDST</sequence>
<keyword evidence="6" id="KW-0812">Transmembrane</keyword>
<feature type="transmembrane region" description="Helical" evidence="6">
    <location>
        <begin position="320"/>
        <end position="342"/>
    </location>
</feature>
<reference evidence="7 8" key="1">
    <citation type="submission" date="2016-12" db="EMBL/GenBank/DDBJ databases">
        <title>The whole genome sequencing and assembly of Bacillus cohnii DSM 6307T strain.</title>
        <authorList>
            <person name="Lee Y.-J."/>
            <person name="Yi H."/>
            <person name="Bahn Y.-S."/>
            <person name="Kim J.F."/>
            <person name="Lee D.-W."/>
        </authorList>
    </citation>
    <scope>NUCLEOTIDE SEQUENCE [LARGE SCALE GENOMIC DNA]</scope>
    <source>
        <strain evidence="7 8">DSM 6307</strain>
    </source>
</reference>
<organism evidence="7 8">
    <name type="scientific">Sutcliffiella cohnii</name>
    <dbReference type="NCBI Taxonomy" id="33932"/>
    <lineage>
        <taxon>Bacteria</taxon>
        <taxon>Bacillati</taxon>
        <taxon>Bacillota</taxon>
        <taxon>Bacilli</taxon>
        <taxon>Bacillales</taxon>
        <taxon>Bacillaceae</taxon>
        <taxon>Sutcliffiella</taxon>
    </lineage>
</organism>
<dbReference type="GO" id="GO:0005886">
    <property type="term" value="C:plasma membrane"/>
    <property type="evidence" value="ECO:0007669"/>
    <property type="project" value="UniProtKB-SubCell"/>
</dbReference>
<evidence type="ECO:0000256" key="1">
    <source>
        <dbReference type="ARBA" id="ARBA00004141"/>
    </source>
</evidence>
<evidence type="ECO:0000256" key="5">
    <source>
        <dbReference type="SAM" id="MobiDB-lite"/>
    </source>
</evidence>
<dbReference type="PANTHER" id="PTHR22550:SF5">
    <property type="entry name" value="LEUCINE ZIPPER PROTEIN 4"/>
    <property type="match status" value="1"/>
</dbReference>
<evidence type="ECO:0000256" key="4">
    <source>
        <dbReference type="PIRNR" id="PIRNR005690"/>
    </source>
</evidence>
<dbReference type="PIRSF" id="PIRSF005690">
    <property type="entry name" value="GerBA"/>
    <property type="match status" value="1"/>
</dbReference>
<dbReference type="InterPro" id="IPR004995">
    <property type="entry name" value="Spore_Ger"/>
</dbReference>
<feature type="transmembrane region" description="Helical" evidence="6">
    <location>
        <begin position="445"/>
        <end position="468"/>
    </location>
</feature>
<accession>A0A223KWD0</accession>
<comment type="similarity">
    <text evidence="2 4">Belongs to the GerABKA family.</text>
</comment>
<dbReference type="Proteomes" id="UP000215224">
    <property type="component" value="Chromosome"/>
</dbReference>
<feature type="region of interest" description="Disordered" evidence="5">
    <location>
        <begin position="513"/>
        <end position="537"/>
    </location>
</feature>
<evidence type="ECO:0000313" key="7">
    <source>
        <dbReference type="EMBL" id="AST93772.1"/>
    </source>
</evidence>
<dbReference type="GO" id="GO:0009847">
    <property type="term" value="P:spore germination"/>
    <property type="evidence" value="ECO:0007669"/>
    <property type="project" value="UniProtKB-UniRule"/>
</dbReference>
<evidence type="ECO:0000313" key="8">
    <source>
        <dbReference type="Proteomes" id="UP000215224"/>
    </source>
</evidence>
<proteinExistence type="inferred from homology"/>
<gene>
    <name evidence="7" type="ORF">BC6307_22110</name>
</gene>
<protein>
    <submittedName>
        <fullName evidence="7">Spore germination protein</fullName>
    </submittedName>
</protein>
<keyword evidence="8" id="KW-1185">Reference proteome</keyword>
<dbReference type="Pfam" id="PF03323">
    <property type="entry name" value="GerA"/>
    <property type="match status" value="1"/>
</dbReference>
<feature type="transmembrane region" description="Helical" evidence="6">
    <location>
        <begin position="418"/>
        <end position="438"/>
    </location>
</feature>
<dbReference type="RefSeq" id="WP_066421785.1">
    <property type="nucleotide sequence ID" value="NZ_CP018866.1"/>
</dbReference>
<dbReference type="PANTHER" id="PTHR22550">
    <property type="entry name" value="SPORE GERMINATION PROTEIN"/>
    <property type="match status" value="1"/>
</dbReference>
<dbReference type="KEGG" id="bcoh:BC6307_22110"/>
<comment type="subcellular location">
    <subcellularLocation>
        <location evidence="4">Cell membrane</location>
    </subcellularLocation>
    <subcellularLocation>
        <location evidence="1">Membrane</location>
        <topology evidence="1">Multi-pass membrane protein</topology>
    </subcellularLocation>
</comment>
<name>A0A223KWD0_9BACI</name>
<feature type="compositionally biased region" description="Polar residues" evidence="5">
    <location>
        <begin position="526"/>
        <end position="537"/>
    </location>
</feature>